<feature type="non-terminal residue" evidence="2">
    <location>
        <position position="1"/>
    </location>
</feature>
<evidence type="ECO:0000313" key="3">
    <source>
        <dbReference type="Proteomes" id="UP000287033"/>
    </source>
</evidence>
<comment type="caution">
    <text evidence="2">The sequence shown here is derived from an EMBL/GenBank/DDBJ whole genome shotgun (WGS) entry which is preliminary data.</text>
</comment>
<evidence type="ECO:0000313" key="2">
    <source>
        <dbReference type="EMBL" id="GCC46223.1"/>
    </source>
</evidence>
<dbReference type="SUPFAM" id="SSF143081">
    <property type="entry name" value="BB1717-like"/>
    <property type="match status" value="1"/>
</dbReference>
<dbReference type="OrthoDB" id="10543345at2759"/>
<gene>
    <name evidence="2" type="ORF">chiPu_0030649</name>
</gene>
<dbReference type="EMBL" id="BEZZ01189161">
    <property type="protein sequence ID" value="GCC46223.1"/>
    <property type="molecule type" value="Genomic_DNA"/>
</dbReference>
<feature type="compositionally biased region" description="Basic residues" evidence="1">
    <location>
        <begin position="1"/>
        <end position="10"/>
    </location>
</feature>
<dbReference type="AlphaFoldDB" id="A0A401TU98"/>
<feature type="region of interest" description="Disordered" evidence="1">
    <location>
        <begin position="1"/>
        <end position="50"/>
    </location>
</feature>
<dbReference type="Gene3D" id="3.90.1680.20">
    <property type="match status" value="1"/>
</dbReference>
<dbReference type="Proteomes" id="UP000287033">
    <property type="component" value="Unassembled WGS sequence"/>
</dbReference>
<name>A0A401TU98_CHIPU</name>
<accession>A0A401TU98</accession>
<reference evidence="2 3" key="1">
    <citation type="journal article" date="2018" name="Nat. Ecol. Evol.">
        <title>Shark genomes provide insights into elasmobranch evolution and the origin of vertebrates.</title>
        <authorList>
            <person name="Hara Y"/>
            <person name="Yamaguchi K"/>
            <person name="Onimaru K"/>
            <person name="Kadota M"/>
            <person name="Koyanagi M"/>
            <person name="Keeley SD"/>
            <person name="Tatsumi K"/>
            <person name="Tanaka K"/>
            <person name="Motone F"/>
            <person name="Kageyama Y"/>
            <person name="Nozu R"/>
            <person name="Adachi N"/>
            <person name="Nishimura O"/>
            <person name="Nakagawa R"/>
            <person name="Tanegashima C"/>
            <person name="Kiyatake I"/>
            <person name="Matsumoto R"/>
            <person name="Murakumo K"/>
            <person name="Nishida K"/>
            <person name="Terakita A"/>
            <person name="Kuratani S"/>
            <person name="Sato K"/>
            <person name="Hyodo S Kuraku.S."/>
        </authorList>
    </citation>
    <scope>NUCLEOTIDE SEQUENCE [LARGE SCALE GENOMIC DNA]</scope>
</reference>
<proteinExistence type="predicted"/>
<organism evidence="2 3">
    <name type="scientific">Chiloscyllium punctatum</name>
    <name type="common">Brownbanded bambooshark</name>
    <name type="synonym">Hemiscyllium punctatum</name>
    <dbReference type="NCBI Taxonomy" id="137246"/>
    <lineage>
        <taxon>Eukaryota</taxon>
        <taxon>Metazoa</taxon>
        <taxon>Chordata</taxon>
        <taxon>Craniata</taxon>
        <taxon>Vertebrata</taxon>
        <taxon>Chondrichthyes</taxon>
        <taxon>Elasmobranchii</taxon>
        <taxon>Galeomorphii</taxon>
        <taxon>Galeoidea</taxon>
        <taxon>Orectolobiformes</taxon>
        <taxon>Hemiscylliidae</taxon>
        <taxon>Chiloscyllium</taxon>
    </lineage>
</organism>
<dbReference type="InterPro" id="IPR036590">
    <property type="entry name" value="SRAP-like"/>
</dbReference>
<keyword evidence="3" id="KW-1185">Reference proteome</keyword>
<evidence type="ECO:0000256" key="1">
    <source>
        <dbReference type="SAM" id="MobiDB-lite"/>
    </source>
</evidence>
<protein>
    <submittedName>
        <fullName evidence="2">Uncharacterized protein</fullName>
    </submittedName>
</protein>
<sequence length="148" mass="16536">DKLGCHHRAVSRREPIRWQSGTDAGGVSGLPGADRPQRSQGRELATARWGMPSSSKALMAATKKRAEELQAKGKTVDFNELLRMEPDNGTTNIRNVKSKHWTRWLGVENRCVVPFNSFSEFNKAEGGDIWFALDEPRPLACFAGIWIN</sequence>